<reference evidence="1" key="1">
    <citation type="submission" date="2020-11" db="EMBL/GenBank/DDBJ databases">
        <title>Kefir isolates.</title>
        <authorList>
            <person name="Marcisauskas S."/>
            <person name="Kim Y."/>
            <person name="Blasche S."/>
        </authorList>
    </citation>
    <scope>NUCLEOTIDE SEQUENCE</scope>
    <source>
        <strain evidence="1">Olga-1</strain>
    </source>
</reference>
<comment type="caution">
    <text evidence="1">The sequence shown here is derived from an EMBL/GenBank/DDBJ whole genome shotgun (WGS) entry which is preliminary data.</text>
</comment>
<dbReference type="Proteomes" id="UP000697127">
    <property type="component" value="Unassembled WGS sequence"/>
</dbReference>
<name>A0A9P6WGM3_9ASCO</name>
<gene>
    <name evidence="1" type="ORF">C6P40_003296</name>
</gene>
<protein>
    <submittedName>
        <fullName evidence="1">Uncharacterized protein</fullName>
    </submittedName>
</protein>
<keyword evidence="2" id="KW-1185">Reference proteome</keyword>
<dbReference type="AlphaFoldDB" id="A0A9P6WGM3"/>
<evidence type="ECO:0000313" key="2">
    <source>
        <dbReference type="Proteomes" id="UP000697127"/>
    </source>
</evidence>
<organism evidence="1 2">
    <name type="scientific">Pichia californica</name>
    <dbReference type="NCBI Taxonomy" id="460514"/>
    <lineage>
        <taxon>Eukaryota</taxon>
        <taxon>Fungi</taxon>
        <taxon>Dikarya</taxon>
        <taxon>Ascomycota</taxon>
        <taxon>Saccharomycotina</taxon>
        <taxon>Pichiomycetes</taxon>
        <taxon>Pichiales</taxon>
        <taxon>Pichiaceae</taxon>
        <taxon>Pichia</taxon>
    </lineage>
</organism>
<accession>A0A9P6WGM3</accession>
<proteinExistence type="predicted"/>
<sequence length="262" mass="29691">MIFSITKIADLVFNYLNKLGIKIGFARHDNKLIHCDLDENCKTNKIVNKNIKNSNSELILLPPFDNNSNKILQDSIPIDEKYPGNQIFINESNDSNFNKLEIPNPPIQMQSPPPSPYEGWIERPEEPPSITTIGFHPKTLSHLLYTYDDNNNNNNSNSIDSTIKNNSNNSIKMKKVFSSVLDSNYPTKSNLSELEDLNIGDGLHDNDDENNILKGSLFQNKVLENKERKITSNLKIPIVIVDSNEAESLKLHAAEMDKIKEN</sequence>
<evidence type="ECO:0000313" key="1">
    <source>
        <dbReference type="EMBL" id="KAG0686829.1"/>
    </source>
</evidence>
<dbReference type="EMBL" id="PUHW01000368">
    <property type="protein sequence ID" value="KAG0686829.1"/>
    <property type="molecule type" value="Genomic_DNA"/>
</dbReference>